<comment type="caution">
    <text evidence="1">The sequence shown here is derived from an EMBL/GenBank/DDBJ whole genome shotgun (WGS) entry which is preliminary data.</text>
</comment>
<gene>
    <name evidence="1" type="ORF">ENL41_00055</name>
</gene>
<name>A0A7C5I440_UNCW3</name>
<feature type="non-terminal residue" evidence="1">
    <location>
        <position position="301"/>
    </location>
</feature>
<evidence type="ECO:0008006" key="2">
    <source>
        <dbReference type="Google" id="ProtNLM"/>
    </source>
</evidence>
<accession>A0A7C5I440</accession>
<sequence length="301" mass="35640">MNKKVPQVIDVLMKYGSFARPLVNWALSNDKLNSAWKEYFKAIRYDWQKEYTLELKCIERGIRRCKDDRTVKYLLLSLELSVLQNLKKPEGDRLYIKLRREFHKVPKLARKTVATTLLSYSSLNMNETDLIKIRLWSQYYQNDRSTQVFILIGKARKKIKTGNTAEGIALYFKGLRIAKTIPHPTGIIEGLNDSAWYIRHRHPHWALRLANQAMYWVGWYREDARRDFYVFDTFFEIQRIVSDQRLGETASLIASLQKHLPSGQGRGTREYYKETIQDCKYFIFDLKGSVYKNSDLLRNYL</sequence>
<protein>
    <recommendedName>
        <fullName evidence="2">Tetratricopeptide repeat protein</fullName>
    </recommendedName>
</protein>
<reference evidence="1" key="1">
    <citation type="journal article" date="2020" name="mSystems">
        <title>Genome- and Community-Level Interaction Insights into Carbon Utilization and Element Cycling Functions of Hydrothermarchaeota in Hydrothermal Sediment.</title>
        <authorList>
            <person name="Zhou Z."/>
            <person name="Liu Y."/>
            <person name="Xu W."/>
            <person name="Pan J."/>
            <person name="Luo Z.H."/>
            <person name="Li M."/>
        </authorList>
    </citation>
    <scope>NUCLEOTIDE SEQUENCE [LARGE SCALE GENOMIC DNA]</scope>
    <source>
        <strain evidence="1">HyVt-94</strain>
    </source>
</reference>
<dbReference type="EMBL" id="DRTV01000005">
    <property type="protein sequence ID" value="HHF57799.1"/>
    <property type="molecule type" value="Genomic_DNA"/>
</dbReference>
<proteinExistence type="predicted"/>
<evidence type="ECO:0000313" key="1">
    <source>
        <dbReference type="EMBL" id="HHF57799.1"/>
    </source>
</evidence>
<dbReference type="AlphaFoldDB" id="A0A7C5I440"/>
<dbReference type="Proteomes" id="UP000886014">
    <property type="component" value="Unassembled WGS sequence"/>
</dbReference>
<organism evidence="1">
    <name type="scientific">candidate division WOR-3 bacterium</name>
    <dbReference type="NCBI Taxonomy" id="2052148"/>
    <lineage>
        <taxon>Bacteria</taxon>
        <taxon>Bacteria division WOR-3</taxon>
    </lineage>
</organism>